<sequence length="696" mass="80059">MIGIKYLNDAHLKGFEKYKYNCVDTSILSVYVMHPFWNKVVLFCPRWIAPNLLTFTGFLLTVVNFFLIAYYDYDFRAATQTPIPVPDWVWMLAAINLFVAYTLDGIDGKQARRTGTSGPLGELFDHGLDSYSAVLIPIYMFSLFGAADLPPVRMFFITLNVFLNFYLPHVEKYLTGVMFLPWGYDFVMWGVSITLAITGIFGAEFWQIPILGVKPCHIFELTLYVSAVITSHPIIIHNVYKSYRDKTGKMRSFGEAIRPLVPLSSLFILCTVWVLCSRNDIIDMEPRLYFVMCGTLFSNICCRLIVAQMSDTRADLWNGLLNLLCVVTFFCVLPYTAFGLPELNAQIERYVLYGLTACVTIAHLHYGAGVVREMCHHFRIRCFKIPTTPLPQTTPPADDMEDIELIASSAMEEDRLVEIPRCDWEEWRDLYKRDWPRHELAYNIVQNYINWSKRDRKIKDLALYSLNGSWRENGTFVVIDRIDLYMHTLDESLDTLRRTLELVDWDYYYVAVMCEYESLLFDTFKKLNVRVAIARPNTIYFLPKEEALQLSVAVPEGLSLGPLQPHHAKIINDLWPHRETGSEFALERLIRWNASIGLFNEHGGLLGWCLLTQMGVMGSLGVTERRKGYGRIVVTAFVKQLAQMGMNAYASILVENEPSKALFAGVGFKPIREVNWIRNCERKFVEWSSGKQIDFN</sequence>
<dbReference type="InterPro" id="IPR041506">
    <property type="entry name" value="DUF5645"/>
</dbReference>
<dbReference type="InterPro" id="IPR013653">
    <property type="entry name" value="GCN5-like_dom"/>
</dbReference>
<evidence type="ECO:0000256" key="5">
    <source>
        <dbReference type="RuleBase" id="RU003750"/>
    </source>
</evidence>
<evidence type="ECO:0000313" key="8">
    <source>
        <dbReference type="EnsemblMetazoa" id="AFAF014677-PA"/>
    </source>
</evidence>
<evidence type="ECO:0000256" key="3">
    <source>
        <dbReference type="ARBA" id="ARBA00022679"/>
    </source>
</evidence>
<feature type="transmembrane region" description="Helical" evidence="6">
    <location>
        <begin position="186"/>
        <end position="206"/>
    </location>
</feature>
<keyword evidence="9" id="KW-1185">Reference proteome</keyword>
<dbReference type="GO" id="GO:0005789">
    <property type="term" value="C:endoplasmic reticulum membrane"/>
    <property type="evidence" value="ECO:0007669"/>
    <property type="project" value="TreeGrafter"/>
</dbReference>
<dbReference type="AlphaFoldDB" id="A0A182QQ73"/>
<evidence type="ECO:0000256" key="6">
    <source>
        <dbReference type="SAM" id="Phobius"/>
    </source>
</evidence>
<feature type="transmembrane region" description="Helical" evidence="6">
    <location>
        <begin position="350"/>
        <end position="368"/>
    </location>
</feature>
<dbReference type="Pfam" id="PF08445">
    <property type="entry name" value="FR47"/>
    <property type="match status" value="1"/>
</dbReference>
<dbReference type="PROSITE" id="PS00379">
    <property type="entry name" value="CDP_ALCOHOL_P_TRANSF"/>
    <property type="match status" value="1"/>
</dbReference>
<evidence type="ECO:0000256" key="4">
    <source>
        <dbReference type="ARBA" id="ARBA00023136"/>
    </source>
</evidence>
<comment type="similarity">
    <text evidence="2 5">Belongs to the CDP-alcohol phosphatidyltransferase class-I family.</text>
</comment>
<dbReference type="Gene3D" id="1.20.120.1760">
    <property type="match status" value="1"/>
</dbReference>
<proteinExistence type="inferred from homology"/>
<dbReference type="GO" id="GO:0016747">
    <property type="term" value="F:acyltransferase activity, transferring groups other than amino-acyl groups"/>
    <property type="evidence" value="ECO:0007669"/>
    <property type="project" value="InterPro"/>
</dbReference>
<keyword evidence="6" id="KW-0812">Transmembrane</keyword>
<reference evidence="8" key="2">
    <citation type="submission" date="2020-05" db="UniProtKB">
        <authorList>
            <consortium name="EnsemblMetazoa"/>
        </authorList>
    </citation>
    <scope>IDENTIFICATION</scope>
    <source>
        <strain evidence="8">FAR1</strain>
    </source>
</reference>
<evidence type="ECO:0000256" key="2">
    <source>
        <dbReference type="ARBA" id="ARBA00010441"/>
    </source>
</evidence>
<dbReference type="EMBL" id="AXCN02002069">
    <property type="status" value="NOT_ANNOTATED_CDS"/>
    <property type="molecule type" value="Genomic_DNA"/>
</dbReference>
<dbReference type="InterPro" id="IPR000462">
    <property type="entry name" value="CDP-OH_P_trans"/>
</dbReference>
<dbReference type="EnsemblMetazoa" id="AFAF014677-RA">
    <property type="protein sequence ID" value="AFAF014677-PA"/>
    <property type="gene ID" value="AFAF014677"/>
</dbReference>
<feature type="transmembrane region" description="Helical" evidence="6">
    <location>
        <begin position="288"/>
        <end position="307"/>
    </location>
</feature>
<dbReference type="Proteomes" id="UP000075886">
    <property type="component" value="Unassembled WGS sequence"/>
</dbReference>
<keyword evidence="6" id="KW-1133">Transmembrane helix</keyword>
<dbReference type="GO" id="GO:0004307">
    <property type="term" value="F:ethanolaminephosphotransferase activity"/>
    <property type="evidence" value="ECO:0007669"/>
    <property type="project" value="TreeGrafter"/>
</dbReference>
<dbReference type="GO" id="GO:0006646">
    <property type="term" value="P:phosphatidylethanolamine biosynthetic process"/>
    <property type="evidence" value="ECO:0007669"/>
    <property type="project" value="TreeGrafter"/>
</dbReference>
<organism evidence="8 9">
    <name type="scientific">Anopheles farauti</name>
    <dbReference type="NCBI Taxonomy" id="69004"/>
    <lineage>
        <taxon>Eukaryota</taxon>
        <taxon>Metazoa</taxon>
        <taxon>Ecdysozoa</taxon>
        <taxon>Arthropoda</taxon>
        <taxon>Hexapoda</taxon>
        <taxon>Insecta</taxon>
        <taxon>Pterygota</taxon>
        <taxon>Neoptera</taxon>
        <taxon>Endopterygota</taxon>
        <taxon>Diptera</taxon>
        <taxon>Nematocera</taxon>
        <taxon>Culicoidea</taxon>
        <taxon>Culicidae</taxon>
        <taxon>Anophelinae</taxon>
        <taxon>Anopheles</taxon>
    </lineage>
</organism>
<dbReference type="VEuPathDB" id="VectorBase:AFAF014677"/>
<keyword evidence="3 5" id="KW-0808">Transferase</keyword>
<dbReference type="PANTHER" id="PTHR10414">
    <property type="entry name" value="ETHANOLAMINEPHOSPHOTRANSFERASE"/>
    <property type="match status" value="1"/>
</dbReference>
<feature type="transmembrane region" description="Helical" evidence="6">
    <location>
        <begin position="83"/>
        <end position="103"/>
    </location>
</feature>
<feature type="transmembrane region" description="Helical" evidence="6">
    <location>
        <begin position="52"/>
        <end position="71"/>
    </location>
</feature>
<dbReference type="InterPro" id="IPR016181">
    <property type="entry name" value="Acyl_CoA_acyltransferase"/>
</dbReference>
<dbReference type="PANTHER" id="PTHR10414:SF36">
    <property type="entry name" value="GH11618P"/>
    <property type="match status" value="1"/>
</dbReference>
<dbReference type="InterPro" id="IPR014472">
    <property type="entry name" value="CHOPT"/>
</dbReference>
<evidence type="ECO:0000259" key="7">
    <source>
        <dbReference type="PROSITE" id="PS51186"/>
    </source>
</evidence>
<dbReference type="Gene3D" id="3.40.630.30">
    <property type="match status" value="2"/>
</dbReference>
<dbReference type="InterPro" id="IPR048254">
    <property type="entry name" value="CDP_ALCOHOL_P_TRANSF_CS"/>
</dbReference>
<reference evidence="9" key="1">
    <citation type="submission" date="2014-01" db="EMBL/GenBank/DDBJ databases">
        <title>The Genome Sequence of Anopheles farauti FAR1 (V2).</title>
        <authorList>
            <consortium name="The Broad Institute Genomics Platform"/>
            <person name="Neafsey D.E."/>
            <person name="Besansky N."/>
            <person name="Howell P."/>
            <person name="Walton C."/>
            <person name="Young S.K."/>
            <person name="Zeng Q."/>
            <person name="Gargeya S."/>
            <person name="Fitzgerald M."/>
            <person name="Haas B."/>
            <person name="Abouelleil A."/>
            <person name="Allen A.W."/>
            <person name="Alvarado L."/>
            <person name="Arachchi H.M."/>
            <person name="Berlin A.M."/>
            <person name="Chapman S.B."/>
            <person name="Gainer-Dewar J."/>
            <person name="Goldberg J."/>
            <person name="Griggs A."/>
            <person name="Gujja S."/>
            <person name="Hansen M."/>
            <person name="Howarth C."/>
            <person name="Imamovic A."/>
            <person name="Ireland A."/>
            <person name="Larimer J."/>
            <person name="McCowan C."/>
            <person name="Murphy C."/>
            <person name="Pearson M."/>
            <person name="Poon T.W."/>
            <person name="Priest M."/>
            <person name="Roberts A."/>
            <person name="Saif S."/>
            <person name="Shea T."/>
            <person name="Sisk P."/>
            <person name="Sykes S."/>
            <person name="Wortman J."/>
            <person name="Nusbaum C."/>
            <person name="Birren B."/>
        </authorList>
    </citation>
    <scope>NUCLEOTIDE SEQUENCE [LARGE SCALE GENOMIC DNA]</scope>
    <source>
        <strain evidence="9">FAR1</strain>
    </source>
</reference>
<dbReference type="GO" id="GO:0005794">
    <property type="term" value="C:Golgi apparatus"/>
    <property type="evidence" value="ECO:0007669"/>
    <property type="project" value="TreeGrafter"/>
</dbReference>
<feature type="domain" description="N-acetyltransferase" evidence="7">
    <location>
        <begin position="558"/>
        <end position="686"/>
    </location>
</feature>
<evidence type="ECO:0000256" key="1">
    <source>
        <dbReference type="ARBA" id="ARBA00004370"/>
    </source>
</evidence>
<dbReference type="InterPro" id="IPR000182">
    <property type="entry name" value="GNAT_dom"/>
</dbReference>
<dbReference type="Pfam" id="PF01066">
    <property type="entry name" value="CDP-OH_P_transf"/>
    <property type="match status" value="1"/>
</dbReference>
<feature type="transmembrane region" description="Helical" evidence="6">
    <location>
        <begin position="218"/>
        <end position="236"/>
    </location>
</feature>
<evidence type="ECO:0000313" key="9">
    <source>
        <dbReference type="Proteomes" id="UP000075886"/>
    </source>
</evidence>
<dbReference type="FunFam" id="1.20.120.1760:FF:000016">
    <property type="entry name" value="ethanolaminephosphotransferase 1"/>
    <property type="match status" value="1"/>
</dbReference>
<dbReference type="Pfam" id="PF18713">
    <property type="entry name" value="DUF5645"/>
    <property type="match status" value="1"/>
</dbReference>
<keyword evidence="4 6" id="KW-0472">Membrane</keyword>
<protein>
    <recommendedName>
        <fullName evidence="7">N-acetyltransferase domain-containing protein</fullName>
    </recommendedName>
</protein>
<dbReference type="SUPFAM" id="SSF55729">
    <property type="entry name" value="Acyl-CoA N-acyltransferases (Nat)"/>
    <property type="match status" value="1"/>
</dbReference>
<comment type="subcellular location">
    <subcellularLocation>
        <location evidence="1">Membrane</location>
    </subcellularLocation>
</comment>
<dbReference type="PROSITE" id="PS51186">
    <property type="entry name" value="GNAT"/>
    <property type="match status" value="1"/>
</dbReference>
<name>A0A182QQ73_9DIPT</name>
<dbReference type="InterPro" id="IPR043130">
    <property type="entry name" value="CDP-OH_PTrfase_TM_dom"/>
</dbReference>
<feature type="transmembrane region" description="Helical" evidence="6">
    <location>
        <begin position="319"/>
        <end position="338"/>
    </location>
</feature>
<dbReference type="STRING" id="69004.A0A182QQ73"/>
<feature type="transmembrane region" description="Helical" evidence="6">
    <location>
        <begin position="256"/>
        <end position="276"/>
    </location>
</feature>
<accession>A0A182QQ73</accession>